<dbReference type="SUPFAM" id="SSF54523">
    <property type="entry name" value="Pili subunits"/>
    <property type="match status" value="1"/>
</dbReference>
<gene>
    <name evidence="2" type="ORF">A3E61_01930</name>
</gene>
<dbReference type="Gene3D" id="3.30.700.10">
    <property type="entry name" value="Glycoprotein, Type 4 Pilin"/>
    <property type="match status" value="1"/>
</dbReference>
<name>A0A1G1Z174_9BACT</name>
<dbReference type="Pfam" id="PF07963">
    <property type="entry name" value="N_methyl"/>
    <property type="match status" value="1"/>
</dbReference>
<feature type="transmembrane region" description="Helical" evidence="1">
    <location>
        <begin position="12"/>
        <end position="34"/>
    </location>
</feature>
<dbReference type="NCBIfam" id="TIGR02532">
    <property type="entry name" value="IV_pilin_GFxxxE"/>
    <property type="match status" value="1"/>
</dbReference>
<keyword evidence="1" id="KW-1133">Transmembrane helix</keyword>
<evidence type="ECO:0000313" key="2">
    <source>
        <dbReference type="EMBL" id="OGY58391.1"/>
    </source>
</evidence>
<accession>A0A1G1Z174</accession>
<evidence type="ECO:0000256" key="1">
    <source>
        <dbReference type="SAM" id="Phobius"/>
    </source>
</evidence>
<dbReference type="Proteomes" id="UP000178259">
    <property type="component" value="Unassembled WGS sequence"/>
</dbReference>
<dbReference type="InterPro" id="IPR012902">
    <property type="entry name" value="N_methyl_site"/>
</dbReference>
<reference evidence="2 3" key="1">
    <citation type="journal article" date="2016" name="Nat. Commun.">
        <title>Thousands of microbial genomes shed light on interconnected biogeochemical processes in an aquifer system.</title>
        <authorList>
            <person name="Anantharaman K."/>
            <person name="Brown C.T."/>
            <person name="Hug L.A."/>
            <person name="Sharon I."/>
            <person name="Castelle C.J."/>
            <person name="Probst A.J."/>
            <person name="Thomas B.C."/>
            <person name="Singh A."/>
            <person name="Wilkins M.J."/>
            <person name="Karaoz U."/>
            <person name="Brodie E.L."/>
            <person name="Williams K.H."/>
            <person name="Hubbard S.S."/>
            <person name="Banfield J.F."/>
        </authorList>
    </citation>
    <scope>NUCLEOTIDE SEQUENCE [LARGE SCALE GENOMIC DNA]</scope>
</reference>
<keyword evidence="1" id="KW-0472">Membrane</keyword>
<dbReference type="AlphaFoldDB" id="A0A1G1Z174"/>
<keyword evidence="1" id="KW-0812">Transmembrane</keyword>
<evidence type="ECO:0000313" key="3">
    <source>
        <dbReference type="Proteomes" id="UP000178259"/>
    </source>
</evidence>
<sequence>MRTKINNAKGFTMIELLIVLGILALVSTMIVLIINPTQLVAQARDATRISDLRRIDTAIQLNKNSLDETLTDNTAANIVYVSLPDTNSILTDNCGTNGEYPLPTLTTGWQYRCVTSSANLRKIDGNGWIPIVFTSVTTNPLLSLPVDPINTAAGGYYIYTQSGLATALQSNKYISEIASTDGGNQDDYFETAPIVWIAGGGGGTARYWIGGTGTWNATDTTHWSASSGGAPGASVPTSLDNVFVDTNSGFGAGGTLSIPVNVSSRDFTSSVGAAYVIDMTSGWVDIWGSLKYESGITQVNNQTEFDFNATRPVTIDFGGNAGGIAYIYLFGYQGTYTLLSDVYLTKDLYSENGTLDLNGFNWTSVDFDFDAWVDVPNRQPIIYLRGGTVNVKFFDIHPESKTGLHPIIYAGTSLIKLSNTSGLPVSPYMSGADGTYYNLWIAETGTSNSNIFINGDNTYNNVRVAGGLTVTWDYGGTTYLDSLTLEGSPGNLVTFNAGVNTFNRDLMDNYTIIGSELVSNGGFTGNANGWALGTGWVYNNNALDHGGSINGDATQTVAVQDGKMYLISIEGVAYTSGNYVAVIPGIGYSYYSGTGVKRMIETVTGGNTQLQVRAYNFTGTFVGTIDNVSVKEVKVNPHTFVKSSGTVSVSYVDLTHNHATGGAAFYASQSIDGGDNDGWIFDSGSAHWDKVNDVEADPGDGNATYVYTSSLTEQKDAYQLTNHTTETGTINLVTVHAWGKGDGCAKVYLRLVTSEYGGSSTSCGGDTAWNIHPQESTNNKPGTFDLWDWAAIDNLQVGVGIYKNGAVEMKITKVYVVVTYNTSQTLILYPNGVGDYTNISSQFPP</sequence>
<proteinExistence type="predicted"/>
<dbReference type="InterPro" id="IPR045584">
    <property type="entry name" value="Pilin-like"/>
</dbReference>
<organism evidence="2 3">
    <name type="scientific">Candidatus Colwellbacteria bacterium RIFCSPHIGHO2_12_FULL_43_12</name>
    <dbReference type="NCBI Taxonomy" id="1797688"/>
    <lineage>
        <taxon>Bacteria</taxon>
        <taxon>Candidatus Colwelliibacteriota</taxon>
    </lineage>
</organism>
<comment type="caution">
    <text evidence="2">The sequence shown here is derived from an EMBL/GenBank/DDBJ whole genome shotgun (WGS) entry which is preliminary data.</text>
</comment>
<dbReference type="EMBL" id="MHIW01000028">
    <property type="protein sequence ID" value="OGY58391.1"/>
    <property type="molecule type" value="Genomic_DNA"/>
</dbReference>
<protein>
    <submittedName>
        <fullName evidence="2">Uncharacterized protein</fullName>
    </submittedName>
</protein>